<accession>A0AAN9T150</accession>
<name>A0AAN9T150_PSOTE</name>
<dbReference type="AlphaFoldDB" id="A0AAN9T150"/>
<evidence type="ECO:0000313" key="1">
    <source>
        <dbReference type="EMBL" id="KAK7404742.1"/>
    </source>
</evidence>
<proteinExistence type="predicted"/>
<sequence>MEKKQNFLFLDSKKICLSPKRAFRRCKFSNPLFFLLSLHLTCRHGIAANFASMASSEFHNLALVSAVPTEYVISSKQIPCSRERWKNKQWGPQTEVTYAHEAMTLSEFEFDTPTLLAWGCL</sequence>
<comment type="caution">
    <text evidence="1">The sequence shown here is derived from an EMBL/GenBank/DDBJ whole genome shotgun (WGS) entry which is preliminary data.</text>
</comment>
<reference evidence="1 2" key="1">
    <citation type="submission" date="2024-01" db="EMBL/GenBank/DDBJ databases">
        <title>The genomes of 5 underutilized Papilionoideae crops provide insights into root nodulation and disease resistanc.</title>
        <authorList>
            <person name="Jiang F."/>
        </authorList>
    </citation>
    <scope>NUCLEOTIDE SEQUENCE [LARGE SCALE GENOMIC DNA]</scope>
    <source>
        <strain evidence="1">DUOXIRENSHENG_FW03</strain>
        <tissue evidence="1">Leaves</tissue>
    </source>
</reference>
<dbReference type="EMBL" id="JAYMYS010000002">
    <property type="protein sequence ID" value="KAK7404742.1"/>
    <property type="molecule type" value="Genomic_DNA"/>
</dbReference>
<organism evidence="1 2">
    <name type="scientific">Psophocarpus tetragonolobus</name>
    <name type="common">Winged bean</name>
    <name type="synonym">Dolichos tetragonolobus</name>
    <dbReference type="NCBI Taxonomy" id="3891"/>
    <lineage>
        <taxon>Eukaryota</taxon>
        <taxon>Viridiplantae</taxon>
        <taxon>Streptophyta</taxon>
        <taxon>Embryophyta</taxon>
        <taxon>Tracheophyta</taxon>
        <taxon>Spermatophyta</taxon>
        <taxon>Magnoliopsida</taxon>
        <taxon>eudicotyledons</taxon>
        <taxon>Gunneridae</taxon>
        <taxon>Pentapetalae</taxon>
        <taxon>rosids</taxon>
        <taxon>fabids</taxon>
        <taxon>Fabales</taxon>
        <taxon>Fabaceae</taxon>
        <taxon>Papilionoideae</taxon>
        <taxon>50 kb inversion clade</taxon>
        <taxon>NPAAA clade</taxon>
        <taxon>indigoferoid/millettioid clade</taxon>
        <taxon>Phaseoleae</taxon>
        <taxon>Psophocarpus</taxon>
    </lineage>
</organism>
<gene>
    <name evidence="1" type="ORF">VNO78_05698</name>
</gene>
<evidence type="ECO:0000313" key="2">
    <source>
        <dbReference type="Proteomes" id="UP001386955"/>
    </source>
</evidence>
<keyword evidence="2" id="KW-1185">Reference proteome</keyword>
<dbReference type="Proteomes" id="UP001386955">
    <property type="component" value="Unassembled WGS sequence"/>
</dbReference>
<protein>
    <submittedName>
        <fullName evidence="1">Uncharacterized protein</fullName>
    </submittedName>
</protein>